<keyword evidence="2" id="KW-1185">Reference proteome</keyword>
<proteinExistence type="predicted"/>
<sequence length="266" mass="29127">MLVIGVESARRGKDKLGLDLVYRAGALVRSLPNADGTSGPVAELLAKRVSGHFVDLNMGLYNRALQRLSHASDGHTGLTGYEEQLRTRSVTWGHRAATIARDFREAYGYKIVPPFVIHMAAVATLTLLRSMEVQSTTASYPRPIIGSSMSDAEREEVNTSFAECFRCLLAAGLQEMHARGTARMVYCTALELKVRLPDSVQQMISLVAESAWQPSDLHQLSSTYPNWGLVNHSESSMEQILRKWDELAIEDQASVASSEAGFTAAA</sequence>
<protein>
    <submittedName>
        <fullName evidence="1">Uncharacterized protein</fullName>
    </submittedName>
</protein>
<comment type="caution">
    <text evidence="1">The sequence shown here is derived from an EMBL/GenBank/DDBJ whole genome shotgun (WGS) entry which is preliminary data.</text>
</comment>
<dbReference type="Proteomes" id="UP001305779">
    <property type="component" value="Unassembled WGS sequence"/>
</dbReference>
<gene>
    <name evidence="1" type="ORF">PRZ48_006357</name>
</gene>
<evidence type="ECO:0000313" key="2">
    <source>
        <dbReference type="Proteomes" id="UP001305779"/>
    </source>
</evidence>
<evidence type="ECO:0000313" key="1">
    <source>
        <dbReference type="EMBL" id="KAK4502930.1"/>
    </source>
</evidence>
<accession>A0ABR0ENW2</accession>
<reference evidence="1 2" key="1">
    <citation type="journal article" date="2023" name="G3 (Bethesda)">
        <title>A chromosome-level genome assembly of Zasmidium syzygii isolated from banana leaves.</title>
        <authorList>
            <person name="van Westerhoven A.C."/>
            <person name="Mehrabi R."/>
            <person name="Talebi R."/>
            <person name="Steentjes M.B.F."/>
            <person name="Corcolon B."/>
            <person name="Chong P.A."/>
            <person name="Kema G.H.J."/>
            <person name="Seidl M.F."/>
        </authorList>
    </citation>
    <scope>NUCLEOTIDE SEQUENCE [LARGE SCALE GENOMIC DNA]</scope>
    <source>
        <strain evidence="1 2">P124</strain>
    </source>
</reference>
<name>A0ABR0ENW2_ZASCE</name>
<organism evidence="1 2">
    <name type="scientific">Zasmidium cellare</name>
    <name type="common">Wine cellar mold</name>
    <name type="synonym">Racodium cellare</name>
    <dbReference type="NCBI Taxonomy" id="395010"/>
    <lineage>
        <taxon>Eukaryota</taxon>
        <taxon>Fungi</taxon>
        <taxon>Dikarya</taxon>
        <taxon>Ascomycota</taxon>
        <taxon>Pezizomycotina</taxon>
        <taxon>Dothideomycetes</taxon>
        <taxon>Dothideomycetidae</taxon>
        <taxon>Mycosphaerellales</taxon>
        <taxon>Mycosphaerellaceae</taxon>
        <taxon>Zasmidium</taxon>
    </lineage>
</organism>
<dbReference type="EMBL" id="JAXOVC010000004">
    <property type="protein sequence ID" value="KAK4502930.1"/>
    <property type="molecule type" value="Genomic_DNA"/>
</dbReference>